<protein>
    <recommendedName>
        <fullName evidence="7">Kinesin-like protein</fullName>
    </recommendedName>
</protein>
<comment type="similarity">
    <text evidence="6 7">Belongs to the TRAFAC class myosin-kinesin ATPase superfamily. Kinesin family.</text>
</comment>
<dbReference type="InterPro" id="IPR027417">
    <property type="entry name" value="P-loop_NTPase"/>
</dbReference>
<evidence type="ECO:0000256" key="4">
    <source>
        <dbReference type="ARBA" id="ARBA00022840"/>
    </source>
</evidence>
<dbReference type="EMBL" id="HE575320">
    <property type="protein sequence ID" value="CCC91648.1"/>
    <property type="molecule type" value="Genomic_DNA"/>
</dbReference>
<evidence type="ECO:0000259" key="10">
    <source>
        <dbReference type="PROSITE" id="PS50067"/>
    </source>
</evidence>
<feature type="domain" description="Kinesin motor" evidence="10">
    <location>
        <begin position="1"/>
        <end position="136"/>
    </location>
</feature>
<name>G0UQI7_TRYCI</name>
<dbReference type="GO" id="GO:0003777">
    <property type="term" value="F:microtubule motor activity"/>
    <property type="evidence" value="ECO:0007669"/>
    <property type="project" value="InterPro"/>
</dbReference>
<dbReference type="PROSITE" id="PS00411">
    <property type="entry name" value="KINESIN_MOTOR_1"/>
    <property type="match status" value="1"/>
</dbReference>
<feature type="region of interest" description="Disordered" evidence="9">
    <location>
        <begin position="152"/>
        <end position="177"/>
    </location>
</feature>
<dbReference type="Gene3D" id="3.40.850.10">
    <property type="entry name" value="Kinesin motor domain"/>
    <property type="match status" value="1"/>
</dbReference>
<dbReference type="GO" id="GO:0005737">
    <property type="term" value="C:cytoplasm"/>
    <property type="evidence" value="ECO:0007669"/>
    <property type="project" value="UniProtKB-SubCell"/>
</dbReference>
<keyword evidence="3 7" id="KW-0547">Nucleotide-binding</keyword>
<comment type="subcellular location">
    <subcellularLocation>
        <location evidence="1">Cytoplasm</location>
    </subcellularLocation>
</comment>
<keyword evidence="7" id="KW-0493">Microtubule</keyword>
<keyword evidence="5 8" id="KW-0175">Coiled coil</keyword>
<dbReference type="PRINTS" id="PR00380">
    <property type="entry name" value="KINESINHEAVY"/>
</dbReference>
<organism evidence="11">
    <name type="scientific">Trypanosoma congolense (strain IL3000)</name>
    <dbReference type="NCBI Taxonomy" id="1068625"/>
    <lineage>
        <taxon>Eukaryota</taxon>
        <taxon>Discoba</taxon>
        <taxon>Euglenozoa</taxon>
        <taxon>Kinetoplastea</taxon>
        <taxon>Metakinetoplastina</taxon>
        <taxon>Trypanosomatida</taxon>
        <taxon>Trypanosomatidae</taxon>
        <taxon>Trypanosoma</taxon>
        <taxon>Nannomonas</taxon>
    </lineage>
</organism>
<evidence type="ECO:0000256" key="2">
    <source>
        <dbReference type="ARBA" id="ARBA00022490"/>
    </source>
</evidence>
<dbReference type="GO" id="GO:0005875">
    <property type="term" value="C:microtubule associated complex"/>
    <property type="evidence" value="ECO:0007669"/>
    <property type="project" value="TreeGrafter"/>
</dbReference>
<evidence type="ECO:0000256" key="8">
    <source>
        <dbReference type="SAM" id="Coils"/>
    </source>
</evidence>
<dbReference type="PANTHER" id="PTHR47969">
    <property type="entry name" value="CHROMOSOME-ASSOCIATED KINESIN KIF4A-RELATED"/>
    <property type="match status" value="1"/>
</dbReference>
<accession>G0UQI7</accession>
<feature type="region of interest" description="Disordered" evidence="9">
    <location>
        <begin position="291"/>
        <end position="317"/>
    </location>
</feature>
<keyword evidence="7" id="KW-0505">Motor protein</keyword>
<dbReference type="GO" id="GO:0008017">
    <property type="term" value="F:microtubule binding"/>
    <property type="evidence" value="ECO:0007669"/>
    <property type="project" value="InterPro"/>
</dbReference>
<dbReference type="PANTHER" id="PTHR47969:SF15">
    <property type="entry name" value="CHROMOSOME-ASSOCIATED KINESIN KIF4A-RELATED"/>
    <property type="match status" value="1"/>
</dbReference>
<dbReference type="AlphaFoldDB" id="G0UQI7"/>
<dbReference type="SMART" id="SM00129">
    <property type="entry name" value="KISc"/>
    <property type="match status" value="1"/>
</dbReference>
<evidence type="ECO:0000256" key="1">
    <source>
        <dbReference type="ARBA" id="ARBA00004496"/>
    </source>
</evidence>
<dbReference type="InterPro" id="IPR036961">
    <property type="entry name" value="Kinesin_motor_dom_sf"/>
</dbReference>
<sequence>MRATGATQMNEHSSRSHSIFTVFNHERQSKLNLVDLAGSERNKKTHNVGQRFRESCAINGGLLALGNVIRALSRNHFNCPENPQHIPYRSSKLTRLLQDSLGGNSTTLLIACISSDADNTSETMRTLQYSALASRILNEPLFHFDEVNAAGSAGEEGGVGRRTSTTNEAARGCSKMPESVSDSAEVAALRQRVAGLEEQLKRCREELKNDEAAFAQQIEYTKSLICENETLRKRLAAFERQAHSPAATPPSTAPAVRAQSMLGASAQKEMRHTVRHHWECMQQGGTNAVAPNVQDTKSGSPIKPFNGVRGDIRRVSPLNNTSDATKYVWRGENLPTNAHTPHRSASIPGPSNINTWNQADKNAELPENISNINFVNDGESTYYELEKHAPEKEGRLAMLAKEALYYQNSNSELRRRLRAVLKMHEAQQHETTMLRREVEQIRELIDGGCQL</sequence>
<evidence type="ECO:0000256" key="3">
    <source>
        <dbReference type="ARBA" id="ARBA00022741"/>
    </source>
</evidence>
<dbReference type="Pfam" id="PF00225">
    <property type="entry name" value="Kinesin"/>
    <property type="match status" value="1"/>
</dbReference>
<evidence type="ECO:0000256" key="6">
    <source>
        <dbReference type="PROSITE-ProRule" id="PRU00283"/>
    </source>
</evidence>
<dbReference type="GO" id="GO:0007018">
    <property type="term" value="P:microtubule-based movement"/>
    <property type="evidence" value="ECO:0007669"/>
    <property type="project" value="InterPro"/>
</dbReference>
<dbReference type="GO" id="GO:0005874">
    <property type="term" value="C:microtubule"/>
    <property type="evidence" value="ECO:0007669"/>
    <property type="project" value="UniProtKB-KW"/>
</dbReference>
<dbReference type="GO" id="GO:0005524">
    <property type="term" value="F:ATP binding"/>
    <property type="evidence" value="ECO:0007669"/>
    <property type="project" value="UniProtKB-KW"/>
</dbReference>
<dbReference type="GO" id="GO:0007052">
    <property type="term" value="P:mitotic spindle organization"/>
    <property type="evidence" value="ECO:0007669"/>
    <property type="project" value="TreeGrafter"/>
</dbReference>
<dbReference type="InterPro" id="IPR019821">
    <property type="entry name" value="Kinesin_motor_CS"/>
</dbReference>
<dbReference type="InterPro" id="IPR027640">
    <property type="entry name" value="Kinesin-like_fam"/>
</dbReference>
<comment type="caution">
    <text evidence="6">Lacks conserved residue(s) required for the propagation of feature annotation.</text>
</comment>
<evidence type="ECO:0000256" key="7">
    <source>
        <dbReference type="RuleBase" id="RU000394"/>
    </source>
</evidence>
<proteinExistence type="inferred from homology"/>
<dbReference type="InterPro" id="IPR001752">
    <property type="entry name" value="Kinesin_motor_dom"/>
</dbReference>
<dbReference type="SUPFAM" id="SSF52540">
    <property type="entry name" value="P-loop containing nucleoside triphosphate hydrolases"/>
    <property type="match status" value="1"/>
</dbReference>
<gene>
    <name evidence="11" type="ORF">TCIL3000_7_4620</name>
</gene>
<keyword evidence="4 7" id="KW-0067">ATP-binding</keyword>
<evidence type="ECO:0000313" key="11">
    <source>
        <dbReference type="EMBL" id="CCC91648.1"/>
    </source>
</evidence>
<dbReference type="VEuPathDB" id="TriTrypDB:TcIL3000_7_4620"/>
<keyword evidence="2" id="KW-0963">Cytoplasm</keyword>
<evidence type="ECO:0000256" key="5">
    <source>
        <dbReference type="ARBA" id="ARBA00023054"/>
    </source>
</evidence>
<dbReference type="PROSITE" id="PS50067">
    <property type="entry name" value="KINESIN_MOTOR_2"/>
    <property type="match status" value="1"/>
</dbReference>
<dbReference type="GO" id="GO:0051231">
    <property type="term" value="P:spindle elongation"/>
    <property type="evidence" value="ECO:0007669"/>
    <property type="project" value="TreeGrafter"/>
</dbReference>
<evidence type="ECO:0000256" key="9">
    <source>
        <dbReference type="SAM" id="MobiDB-lite"/>
    </source>
</evidence>
<feature type="coiled-coil region" evidence="8">
    <location>
        <begin position="186"/>
        <end position="241"/>
    </location>
</feature>
<reference evidence="11" key="1">
    <citation type="journal article" date="2012" name="Proc. Natl. Acad. Sci. U.S.A.">
        <title>Antigenic diversity is generated by distinct evolutionary mechanisms in African trypanosome species.</title>
        <authorList>
            <person name="Jackson A.P."/>
            <person name="Berry A."/>
            <person name="Aslett M."/>
            <person name="Allison H.C."/>
            <person name="Burton P."/>
            <person name="Vavrova-Anderson J."/>
            <person name="Brown R."/>
            <person name="Browne H."/>
            <person name="Corton N."/>
            <person name="Hauser H."/>
            <person name="Gamble J."/>
            <person name="Gilderthorp R."/>
            <person name="Marcello L."/>
            <person name="McQuillan J."/>
            <person name="Otto T.D."/>
            <person name="Quail M.A."/>
            <person name="Sanders M.J."/>
            <person name="van Tonder A."/>
            <person name="Ginger M.L."/>
            <person name="Field M.C."/>
            <person name="Barry J.D."/>
            <person name="Hertz-Fowler C."/>
            <person name="Berriman M."/>
        </authorList>
    </citation>
    <scope>NUCLEOTIDE SEQUENCE</scope>
    <source>
        <strain evidence="11">IL3000</strain>
    </source>
</reference>